<evidence type="ECO:0000313" key="7">
    <source>
        <dbReference type="Proteomes" id="UP000238801"/>
    </source>
</evidence>
<dbReference type="SUPFAM" id="SSF50199">
    <property type="entry name" value="Staphylococcal nuclease"/>
    <property type="match status" value="1"/>
</dbReference>
<organism evidence="6 7">
    <name type="scientific">Hasllibacter halocynthiae</name>
    <dbReference type="NCBI Taxonomy" id="595589"/>
    <lineage>
        <taxon>Bacteria</taxon>
        <taxon>Pseudomonadati</taxon>
        <taxon>Pseudomonadota</taxon>
        <taxon>Alphaproteobacteria</taxon>
        <taxon>Rhodobacterales</taxon>
        <taxon>Roseobacteraceae</taxon>
        <taxon>Hasllibacter</taxon>
    </lineage>
</organism>
<evidence type="ECO:0000259" key="5">
    <source>
        <dbReference type="PROSITE" id="PS50830"/>
    </source>
</evidence>
<name>A0A2T0X3B8_9RHOB</name>
<proteinExistence type="predicted"/>
<dbReference type="AlphaFoldDB" id="A0A2T0X3B8"/>
<evidence type="ECO:0000256" key="3">
    <source>
        <dbReference type="ARBA" id="ARBA00022801"/>
    </source>
</evidence>
<reference evidence="6 7" key="1">
    <citation type="submission" date="2018-03" db="EMBL/GenBank/DDBJ databases">
        <title>Genomic Encyclopedia of Archaeal and Bacterial Type Strains, Phase II (KMG-II): from individual species to whole genera.</title>
        <authorList>
            <person name="Goeker M."/>
        </authorList>
    </citation>
    <scope>NUCLEOTIDE SEQUENCE [LARGE SCALE GENOMIC DNA]</scope>
    <source>
        <strain evidence="6 7">DSM 29318</strain>
    </source>
</reference>
<evidence type="ECO:0000313" key="6">
    <source>
        <dbReference type="EMBL" id="PRY93430.1"/>
    </source>
</evidence>
<protein>
    <submittedName>
        <fullName evidence="6">Nuclease-like protein</fullName>
    </submittedName>
</protein>
<comment type="caution">
    <text evidence="6">The sequence shown here is derived from an EMBL/GenBank/DDBJ whole genome shotgun (WGS) entry which is preliminary data.</text>
</comment>
<keyword evidence="3" id="KW-0378">Hydrolase</keyword>
<keyword evidence="7" id="KW-1185">Reference proteome</keyword>
<gene>
    <name evidence="6" type="ORF">BCF33_2298</name>
</gene>
<dbReference type="GO" id="GO:0004519">
    <property type="term" value="F:endonuclease activity"/>
    <property type="evidence" value="ECO:0007669"/>
    <property type="project" value="UniProtKB-KW"/>
</dbReference>
<dbReference type="Proteomes" id="UP000238801">
    <property type="component" value="Unassembled WGS sequence"/>
</dbReference>
<feature type="domain" description="TNase-like" evidence="5">
    <location>
        <begin position="80"/>
        <end position="159"/>
    </location>
</feature>
<evidence type="ECO:0000256" key="1">
    <source>
        <dbReference type="ARBA" id="ARBA00022722"/>
    </source>
</evidence>
<keyword evidence="1" id="KW-0540">Nuclease</keyword>
<dbReference type="GO" id="GO:0016787">
    <property type="term" value="F:hydrolase activity"/>
    <property type="evidence" value="ECO:0007669"/>
    <property type="project" value="UniProtKB-KW"/>
</dbReference>
<sequence length="198" mass="22071">MEGSIVIAVVAVLVWLLVRDASPGTPPDRGSEREALGERQGEYEPPARPPKTAKSRTSAAGQRPATKRHLSQQVSGRAWVIDGDTIDVDGARIRLFGIDAPEMEHPYGRNAKWAMVRLCKGRRITVDLLDNDVHDRLVGVCRRDDGMDLSAEMVRTGHAIDWPKYSGGAYSHLEQPGIRKRLWRCDARQKGRMPPTRT</sequence>
<dbReference type="PANTHER" id="PTHR12302:SF3">
    <property type="entry name" value="SERINE_THREONINE-PROTEIN KINASE 31"/>
    <property type="match status" value="1"/>
</dbReference>
<dbReference type="OrthoDB" id="9805504at2"/>
<evidence type="ECO:0000256" key="4">
    <source>
        <dbReference type="SAM" id="MobiDB-lite"/>
    </source>
</evidence>
<dbReference type="RefSeq" id="WP_106161025.1">
    <property type="nucleotide sequence ID" value="NZ_PVTT01000002.1"/>
</dbReference>
<keyword evidence="2" id="KW-0255">Endonuclease</keyword>
<dbReference type="PANTHER" id="PTHR12302">
    <property type="entry name" value="EBNA2 BINDING PROTEIN P100"/>
    <property type="match status" value="1"/>
</dbReference>
<dbReference type="Pfam" id="PF00565">
    <property type="entry name" value="SNase"/>
    <property type="match status" value="1"/>
</dbReference>
<dbReference type="InterPro" id="IPR016071">
    <property type="entry name" value="Staphylococal_nuclease_OB-fold"/>
</dbReference>
<accession>A0A2T0X3B8</accession>
<feature type="region of interest" description="Disordered" evidence="4">
    <location>
        <begin position="23"/>
        <end position="74"/>
    </location>
</feature>
<dbReference type="EMBL" id="PVTT01000002">
    <property type="protein sequence ID" value="PRY93430.1"/>
    <property type="molecule type" value="Genomic_DNA"/>
</dbReference>
<dbReference type="PROSITE" id="PS50830">
    <property type="entry name" value="TNASE_3"/>
    <property type="match status" value="1"/>
</dbReference>
<dbReference type="SMART" id="SM00318">
    <property type="entry name" value="SNc"/>
    <property type="match status" value="1"/>
</dbReference>
<feature type="compositionally biased region" description="Basic and acidic residues" evidence="4">
    <location>
        <begin position="29"/>
        <end position="42"/>
    </location>
</feature>
<dbReference type="InterPro" id="IPR035437">
    <property type="entry name" value="SNase_OB-fold_sf"/>
</dbReference>
<evidence type="ECO:0000256" key="2">
    <source>
        <dbReference type="ARBA" id="ARBA00022759"/>
    </source>
</evidence>
<dbReference type="Gene3D" id="2.40.50.90">
    <property type="match status" value="1"/>
</dbReference>